<feature type="domain" description="HTH arsR-type" evidence="1">
    <location>
        <begin position="1"/>
        <end position="95"/>
    </location>
</feature>
<dbReference type="PROSITE" id="PS50987">
    <property type="entry name" value="HTH_ARSR_2"/>
    <property type="match status" value="1"/>
</dbReference>
<reference evidence="2 3" key="1">
    <citation type="submission" date="2021-06" db="EMBL/GenBank/DDBJ databases">
        <authorList>
            <person name="Sun Q."/>
            <person name="Li D."/>
        </authorList>
    </citation>
    <scope>NUCLEOTIDE SEQUENCE [LARGE SCALE GENOMIC DNA]</scope>
    <source>
        <strain evidence="2 3">MSJ-11</strain>
    </source>
</reference>
<sequence length="228" mass="26450">MSSGVPDIVKVTRILADQSRVDILTVLMDGKFHTVNEISKYAKVKPNTTSYHLTKFLELDWVESNRAGRFKYYRLKKKEIATIIENFMSIAPRKEIKSFNQNSEMKKLKQSRTCYDHIAGELGVQIFNFLIQKKYILDKDSELTLTLEGESFFNNLGIDINSLKCKKRNFCTSCIDWSERQYHLSGSLGNALYLLFLEKEWISRNFNSRSLTITSEGQKNLDTIFCIN</sequence>
<dbReference type="Pfam" id="PF01022">
    <property type="entry name" value="HTH_5"/>
    <property type="match status" value="1"/>
</dbReference>
<evidence type="ECO:0000259" key="1">
    <source>
        <dbReference type="PROSITE" id="PS50987"/>
    </source>
</evidence>
<keyword evidence="3" id="KW-1185">Reference proteome</keyword>
<proteinExistence type="predicted"/>
<dbReference type="PANTHER" id="PTHR39168:SF1">
    <property type="entry name" value="TRANSCRIPTIONAL REGULATORY PROTEIN"/>
    <property type="match status" value="1"/>
</dbReference>
<dbReference type="InterPro" id="IPR001845">
    <property type="entry name" value="HTH_ArsR_DNA-bd_dom"/>
</dbReference>
<dbReference type="Proteomes" id="UP000726170">
    <property type="component" value="Unassembled WGS sequence"/>
</dbReference>
<dbReference type="PANTHER" id="PTHR39168">
    <property type="entry name" value="TRANSCRIPTIONAL REGULATOR-RELATED"/>
    <property type="match status" value="1"/>
</dbReference>
<evidence type="ECO:0000313" key="3">
    <source>
        <dbReference type="Proteomes" id="UP000726170"/>
    </source>
</evidence>
<protein>
    <submittedName>
        <fullName evidence="2">Winged helix-turn-helix domain-containing protein</fullName>
    </submittedName>
</protein>
<evidence type="ECO:0000313" key="2">
    <source>
        <dbReference type="EMBL" id="MBU5485104.1"/>
    </source>
</evidence>
<comment type="caution">
    <text evidence="2">The sequence shown here is derived from an EMBL/GenBank/DDBJ whole genome shotgun (WGS) entry which is preliminary data.</text>
</comment>
<name>A0ABS6EIS5_9CLOT</name>
<accession>A0ABS6EIS5</accession>
<dbReference type="EMBL" id="JAHLQF010000003">
    <property type="protein sequence ID" value="MBU5485104.1"/>
    <property type="molecule type" value="Genomic_DNA"/>
</dbReference>
<dbReference type="InterPro" id="IPR011991">
    <property type="entry name" value="ArsR-like_HTH"/>
</dbReference>
<gene>
    <name evidence="2" type="ORF">KQI86_12240</name>
</gene>
<dbReference type="CDD" id="cd00090">
    <property type="entry name" value="HTH_ARSR"/>
    <property type="match status" value="1"/>
</dbReference>
<dbReference type="SMART" id="SM00418">
    <property type="entry name" value="HTH_ARSR"/>
    <property type="match status" value="1"/>
</dbReference>
<organism evidence="2 3">
    <name type="scientific">Clostridium mobile</name>
    <dbReference type="NCBI Taxonomy" id="2841512"/>
    <lineage>
        <taxon>Bacteria</taxon>
        <taxon>Bacillati</taxon>
        <taxon>Bacillota</taxon>
        <taxon>Clostridia</taxon>
        <taxon>Eubacteriales</taxon>
        <taxon>Clostridiaceae</taxon>
        <taxon>Clostridium</taxon>
    </lineage>
</organism>
<dbReference type="InterPro" id="IPR052543">
    <property type="entry name" value="HTH_Metal-responsive_Reg"/>
</dbReference>
<dbReference type="RefSeq" id="WP_216439676.1">
    <property type="nucleotide sequence ID" value="NZ_JAHLQF010000003.1"/>
</dbReference>